<evidence type="ECO:0000313" key="1">
    <source>
        <dbReference type="EMBL" id="PNX61043.1"/>
    </source>
</evidence>
<accession>A0A2K3K426</accession>
<dbReference type="Proteomes" id="UP000236291">
    <property type="component" value="Unassembled WGS sequence"/>
</dbReference>
<feature type="non-terminal residue" evidence="1">
    <location>
        <position position="1"/>
    </location>
</feature>
<sequence>RESNDLIVIFVSTGNLKSFNIERIDLRTGANEFLFGVIFNFGIRYNGASSGSQIGVLFLYIGHVLIFIRLENPSMSPSRICH</sequence>
<dbReference type="EMBL" id="ASHM01084291">
    <property type="protein sequence ID" value="PNX61043.1"/>
    <property type="molecule type" value="Genomic_DNA"/>
</dbReference>
<organism evidence="1 2">
    <name type="scientific">Trifolium pratense</name>
    <name type="common">Red clover</name>
    <dbReference type="NCBI Taxonomy" id="57577"/>
    <lineage>
        <taxon>Eukaryota</taxon>
        <taxon>Viridiplantae</taxon>
        <taxon>Streptophyta</taxon>
        <taxon>Embryophyta</taxon>
        <taxon>Tracheophyta</taxon>
        <taxon>Spermatophyta</taxon>
        <taxon>Magnoliopsida</taxon>
        <taxon>eudicotyledons</taxon>
        <taxon>Gunneridae</taxon>
        <taxon>Pentapetalae</taxon>
        <taxon>rosids</taxon>
        <taxon>fabids</taxon>
        <taxon>Fabales</taxon>
        <taxon>Fabaceae</taxon>
        <taxon>Papilionoideae</taxon>
        <taxon>50 kb inversion clade</taxon>
        <taxon>NPAAA clade</taxon>
        <taxon>Hologalegina</taxon>
        <taxon>IRL clade</taxon>
        <taxon>Trifolieae</taxon>
        <taxon>Trifolium</taxon>
    </lineage>
</organism>
<dbReference type="AlphaFoldDB" id="A0A2K3K426"/>
<evidence type="ECO:0000313" key="2">
    <source>
        <dbReference type="Proteomes" id="UP000236291"/>
    </source>
</evidence>
<reference evidence="1 2" key="2">
    <citation type="journal article" date="2017" name="Front. Plant Sci.">
        <title>Gene Classification and Mining of Molecular Markers Useful in Red Clover (Trifolium pratense) Breeding.</title>
        <authorList>
            <person name="Istvanek J."/>
            <person name="Dluhosova J."/>
            <person name="Dluhos P."/>
            <person name="Patkova L."/>
            <person name="Nedelnik J."/>
            <person name="Repkova J."/>
        </authorList>
    </citation>
    <scope>NUCLEOTIDE SEQUENCE [LARGE SCALE GENOMIC DNA]</scope>
    <source>
        <strain evidence="2">cv. Tatra</strain>
        <tissue evidence="1">Young leaves</tissue>
    </source>
</reference>
<proteinExistence type="predicted"/>
<protein>
    <submittedName>
        <fullName evidence="1">Uncharacterized protein</fullName>
    </submittedName>
</protein>
<name>A0A2K3K426_TRIPR</name>
<reference evidence="1 2" key="1">
    <citation type="journal article" date="2014" name="Am. J. Bot.">
        <title>Genome assembly and annotation for red clover (Trifolium pratense; Fabaceae).</title>
        <authorList>
            <person name="Istvanek J."/>
            <person name="Jaros M."/>
            <person name="Krenek A."/>
            <person name="Repkova J."/>
        </authorList>
    </citation>
    <scope>NUCLEOTIDE SEQUENCE [LARGE SCALE GENOMIC DNA]</scope>
    <source>
        <strain evidence="2">cv. Tatra</strain>
        <tissue evidence="1">Young leaves</tissue>
    </source>
</reference>
<comment type="caution">
    <text evidence="1">The sequence shown here is derived from an EMBL/GenBank/DDBJ whole genome shotgun (WGS) entry which is preliminary data.</text>
</comment>
<gene>
    <name evidence="1" type="ORF">L195_g052251</name>
</gene>